<evidence type="ECO:0000256" key="1">
    <source>
        <dbReference type="ARBA" id="ARBA00008821"/>
    </source>
</evidence>
<accession>A0A392PMK9</accession>
<evidence type="ECO:0000313" key="3">
    <source>
        <dbReference type="Proteomes" id="UP000265520"/>
    </source>
</evidence>
<dbReference type="EMBL" id="LXQA010087891">
    <property type="protein sequence ID" value="MCI13333.1"/>
    <property type="molecule type" value="Genomic_DNA"/>
</dbReference>
<feature type="non-terminal residue" evidence="2">
    <location>
        <position position="71"/>
    </location>
</feature>
<name>A0A392PMK9_9FABA</name>
<protein>
    <submittedName>
        <fullName evidence="2">Nucleobase-ascorbate transporter 6-like</fullName>
    </submittedName>
</protein>
<comment type="similarity">
    <text evidence="1">Belongs to the nucleobase:cation symporter-2 (NCS2) (TC 2.A.40) family.</text>
</comment>
<dbReference type="AlphaFoldDB" id="A0A392PMK9"/>
<keyword evidence="3" id="KW-1185">Reference proteome</keyword>
<comment type="caution">
    <text evidence="2">The sequence shown here is derived from an EMBL/GenBank/DDBJ whole genome shotgun (WGS) entry which is preliminary data.</text>
</comment>
<evidence type="ECO:0000313" key="2">
    <source>
        <dbReference type="EMBL" id="MCI13333.1"/>
    </source>
</evidence>
<proteinExistence type="inferred from homology"/>
<dbReference type="Proteomes" id="UP000265520">
    <property type="component" value="Unassembled WGS sequence"/>
</dbReference>
<dbReference type="PANTHER" id="PTHR11119">
    <property type="entry name" value="XANTHINE-URACIL / VITAMIN C PERMEASE FAMILY MEMBER"/>
    <property type="match status" value="1"/>
</dbReference>
<sequence length="71" mass="7583">MKRFHPDLSRLMQINHRKNQTIVKGAFIAVSRYASATPIPPSVLSRGVGWQGVGIMLSGIFGTGNGSSVSV</sequence>
<organism evidence="2 3">
    <name type="scientific">Trifolium medium</name>
    <dbReference type="NCBI Taxonomy" id="97028"/>
    <lineage>
        <taxon>Eukaryota</taxon>
        <taxon>Viridiplantae</taxon>
        <taxon>Streptophyta</taxon>
        <taxon>Embryophyta</taxon>
        <taxon>Tracheophyta</taxon>
        <taxon>Spermatophyta</taxon>
        <taxon>Magnoliopsida</taxon>
        <taxon>eudicotyledons</taxon>
        <taxon>Gunneridae</taxon>
        <taxon>Pentapetalae</taxon>
        <taxon>rosids</taxon>
        <taxon>fabids</taxon>
        <taxon>Fabales</taxon>
        <taxon>Fabaceae</taxon>
        <taxon>Papilionoideae</taxon>
        <taxon>50 kb inversion clade</taxon>
        <taxon>NPAAA clade</taxon>
        <taxon>Hologalegina</taxon>
        <taxon>IRL clade</taxon>
        <taxon>Trifolieae</taxon>
        <taxon>Trifolium</taxon>
    </lineage>
</organism>
<reference evidence="2 3" key="1">
    <citation type="journal article" date="2018" name="Front. Plant Sci.">
        <title>Red Clover (Trifolium pratense) and Zigzag Clover (T. medium) - A Picture of Genomic Similarities and Differences.</title>
        <authorList>
            <person name="Dluhosova J."/>
            <person name="Istvanek J."/>
            <person name="Nedelnik J."/>
            <person name="Repkova J."/>
        </authorList>
    </citation>
    <scope>NUCLEOTIDE SEQUENCE [LARGE SCALE GENOMIC DNA]</scope>
    <source>
        <strain evidence="3">cv. 10/8</strain>
        <tissue evidence="2">Leaf</tissue>
    </source>
</reference>